<dbReference type="EMBL" id="LMTZ01000009">
    <property type="protein sequence ID" value="KST69960.1"/>
    <property type="molecule type" value="Genomic_DNA"/>
</dbReference>
<evidence type="ECO:0000313" key="2">
    <source>
        <dbReference type="EMBL" id="KST69960.1"/>
    </source>
</evidence>
<evidence type="ECO:0000313" key="3">
    <source>
        <dbReference type="Proteomes" id="UP000053372"/>
    </source>
</evidence>
<protein>
    <recommendedName>
        <fullName evidence="4">HEPN domain-containing protein</fullName>
    </recommendedName>
</protein>
<sequence>MADTFDRRCQLGASRRRLEDAIALHGCKRWAGSIYLGGYAIECSLKSLICYMEAKNNFKDTQIFKNGLQGSELHSLTKLSRDLPKLQRAIALDRTNVYRNAWNTVSSLWRNDELRYSEKMGDEIESQRFIQAVKTLHGLLMSQQGETS</sequence>
<dbReference type="Proteomes" id="UP000053372">
    <property type="component" value="Unassembled WGS sequence"/>
</dbReference>
<gene>
    <name evidence="1" type="ORF">BC008_05665</name>
    <name evidence="2" type="ORF">BC008_05845</name>
</gene>
<name>A0A0V7ZZD5_9CYAN</name>
<dbReference type="AlphaFoldDB" id="A0A0V7ZZD5"/>
<dbReference type="RefSeq" id="WP_027842494.1">
    <property type="nucleotide sequence ID" value="NZ_LMTZ01000009.1"/>
</dbReference>
<evidence type="ECO:0008006" key="4">
    <source>
        <dbReference type="Google" id="ProtNLM"/>
    </source>
</evidence>
<dbReference type="OrthoDB" id="1493607at2"/>
<evidence type="ECO:0000313" key="1">
    <source>
        <dbReference type="EMBL" id="KST69923.1"/>
    </source>
</evidence>
<comment type="caution">
    <text evidence="1">The sequence shown here is derived from an EMBL/GenBank/DDBJ whole genome shotgun (WGS) entry which is preliminary data.</text>
</comment>
<organism evidence="1 3">
    <name type="scientific">Mastigocoleus testarum BC008</name>
    <dbReference type="NCBI Taxonomy" id="371196"/>
    <lineage>
        <taxon>Bacteria</taxon>
        <taxon>Bacillati</taxon>
        <taxon>Cyanobacteriota</taxon>
        <taxon>Cyanophyceae</taxon>
        <taxon>Nostocales</taxon>
        <taxon>Hapalosiphonaceae</taxon>
        <taxon>Mastigocoleus</taxon>
    </lineage>
</organism>
<dbReference type="EMBL" id="LMTZ01000010">
    <property type="protein sequence ID" value="KST69923.1"/>
    <property type="molecule type" value="Genomic_DNA"/>
</dbReference>
<keyword evidence="3" id="KW-1185">Reference proteome</keyword>
<accession>A0A0V7ZZD5</accession>
<reference evidence="1 3" key="1">
    <citation type="journal article" date="2015" name="Genome Announc.">
        <title>Draft Genome of the Euendolithic (true boring) Cyanobacterium Mastigocoleus testarum strain BC008.</title>
        <authorList>
            <person name="Guida B.S."/>
            <person name="Garcia-Pichel F."/>
        </authorList>
    </citation>
    <scope>NUCLEOTIDE SEQUENCE [LARGE SCALE GENOMIC DNA]</scope>
    <source>
        <strain evidence="1 3">BC008</strain>
    </source>
</reference>
<proteinExistence type="predicted"/>